<dbReference type="EMBL" id="GBXM01010037">
    <property type="protein sequence ID" value="JAH98540.1"/>
    <property type="molecule type" value="Transcribed_RNA"/>
</dbReference>
<dbReference type="AlphaFoldDB" id="A0A0E9X9L3"/>
<accession>A0A0E9X9L3</accession>
<protein>
    <submittedName>
        <fullName evidence="1">Uncharacterized protein</fullName>
    </submittedName>
</protein>
<sequence>MDMICLPSCQVKQQLKY</sequence>
<organism evidence="1">
    <name type="scientific">Anguilla anguilla</name>
    <name type="common">European freshwater eel</name>
    <name type="synonym">Muraena anguilla</name>
    <dbReference type="NCBI Taxonomy" id="7936"/>
    <lineage>
        <taxon>Eukaryota</taxon>
        <taxon>Metazoa</taxon>
        <taxon>Chordata</taxon>
        <taxon>Craniata</taxon>
        <taxon>Vertebrata</taxon>
        <taxon>Euteleostomi</taxon>
        <taxon>Actinopterygii</taxon>
        <taxon>Neopterygii</taxon>
        <taxon>Teleostei</taxon>
        <taxon>Anguilliformes</taxon>
        <taxon>Anguillidae</taxon>
        <taxon>Anguilla</taxon>
    </lineage>
</organism>
<reference evidence="1" key="2">
    <citation type="journal article" date="2015" name="Fish Shellfish Immunol.">
        <title>Early steps in the European eel (Anguilla anguilla)-Vibrio vulnificus interaction in the gills: Role of the RtxA13 toxin.</title>
        <authorList>
            <person name="Callol A."/>
            <person name="Pajuelo D."/>
            <person name="Ebbesson L."/>
            <person name="Teles M."/>
            <person name="MacKenzie S."/>
            <person name="Amaro C."/>
        </authorList>
    </citation>
    <scope>NUCLEOTIDE SEQUENCE</scope>
</reference>
<proteinExistence type="predicted"/>
<reference evidence="1" key="1">
    <citation type="submission" date="2014-11" db="EMBL/GenBank/DDBJ databases">
        <authorList>
            <person name="Amaro Gonzalez C."/>
        </authorList>
    </citation>
    <scope>NUCLEOTIDE SEQUENCE</scope>
</reference>
<name>A0A0E9X9L3_ANGAN</name>
<evidence type="ECO:0000313" key="1">
    <source>
        <dbReference type="EMBL" id="JAH98540.1"/>
    </source>
</evidence>